<gene>
    <name evidence="2" type="ORF">GSLYS_00021692001</name>
</gene>
<dbReference type="EMBL" id="CAXITT010001300">
    <property type="protein sequence ID" value="CAL1548375.1"/>
    <property type="molecule type" value="Genomic_DNA"/>
</dbReference>
<feature type="non-terminal residue" evidence="2">
    <location>
        <position position="130"/>
    </location>
</feature>
<feature type="compositionally biased region" description="Polar residues" evidence="1">
    <location>
        <begin position="13"/>
        <end position="25"/>
    </location>
</feature>
<feature type="region of interest" description="Disordered" evidence="1">
    <location>
        <begin position="73"/>
        <end position="103"/>
    </location>
</feature>
<dbReference type="AlphaFoldDB" id="A0AAV2IN23"/>
<evidence type="ECO:0000313" key="2">
    <source>
        <dbReference type="EMBL" id="CAL1548375.1"/>
    </source>
</evidence>
<organism evidence="2 3">
    <name type="scientific">Lymnaea stagnalis</name>
    <name type="common">Great pond snail</name>
    <name type="synonym">Helix stagnalis</name>
    <dbReference type="NCBI Taxonomy" id="6523"/>
    <lineage>
        <taxon>Eukaryota</taxon>
        <taxon>Metazoa</taxon>
        <taxon>Spiralia</taxon>
        <taxon>Lophotrochozoa</taxon>
        <taxon>Mollusca</taxon>
        <taxon>Gastropoda</taxon>
        <taxon>Heterobranchia</taxon>
        <taxon>Euthyneura</taxon>
        <taxon>Panpulmonata</taxon>
        <taxon>Hygrophila</taxon>
        <taxon>Lymnaeoidea</taxon>
        <taxon>Lymnaeidae</taxon>
        <taxon>Lymnaea</taxon>
    </lineage>
</organism>
<name>A0AAV2IN23_LYMST</name>
<feature type="compositionally biased region" description="Polar residues" evidence="1">
    <location>
        <begin position="33"/>
        <end position="45"/>
    </location>
</feature>
<dbReference type="Proteomes" id="UP001497497">
    <property type="component" value="Unassembled WGS sequence"/>
</dbReference>
<sequence>TSHDNSSKRPSLDVSQENVGTGTSHPSPPTLFTLDNNNSADSSGVTDHLNKPSDLLLRSSPPAVTVNQHVEEIKNTIGSPTRPSALPFPSSPLEEKPSQEDDELIDQLLQEPIPNSPLYIKRKFYEMETP</sequence>
<comment type="caution">
    <text evidence="2">The sequence shown here is derived from an EMBL/GenBank/DDBJ whole genome shotgun (WGS) entry which is preliminary data.</text>
</comment>
<feature type="compositionally biased region" description="Basic and acidic residues" evidence="1">
    <location>
        <begin position="1"/>
        <end position="11"/>
    </location>
</feature>
<feature type="non-terminal residue" evidence="2">
    <location>
        <position position="1"/>
    </location>
</feature>
<proteinExistence type="predicted"/>
<evidence type="ECO:0000256" key="1">
    <source>
        <dbReference type="SAM" id="MobiDB-lite"/>
    </source>
</evidence>
<keyword evidence="3" id="KW-1185">Reference proteome</keyword>
<protein>
    <submittedName>
        <fullName evidence="2">Uncharacterized protein</fullName>
    </submittedName>
</protein>
<feature type="region of interest" description="Disordered" evidence="1">
    <location>
        <begin position="1"/>
        <end position="59"/>
    </location>
</feature>
<evidence type="ECO:0000313" key="3">
    <source>
        <dbReference type="Proteomes" id="UP001497497"/>
    </source>
</evidence>
<accession>A0AAV2IN23</accession>
<reference evidence="2 3" key="1">
    <citation type="submission" date="2024-04" db="EMBL/GenBank/DDBJ databases">
        <authorList>
            <consortium name="Genoscope - CEA"/>
            <person name="William W."/>
        </authorList>
    </citation>
    <scope>NUCLEOTIDE SEQUENCE [LARGE SCALE GENOMIC DNA]</scope>
</reference>